<dbReference type="InterPro" id="IPR023765">
    <property type="entry name" value="SBP_5_CS"/>
</dbReference>
<dbReference type="RefSeq" id="WP_049742458.1">
    <property type="nucleotide sequence ID" value="NZ_BJON01000010.1"/>
</dbReference>
<dbReference type="GO" id="GO:0042597">
    <property type="term" value="C:periplasmic space"/>
    <property type="evidence" value="ECO:0007669"/>
    <property type="project" value="UniProtKB-ARBA"/>
</dbReference>
<gene>
    <name evidence="7" type="ORF">ADS79_31620</name>
    <name evidence="6" type="ORF">BRE01_27250</name>
</gene>
<feature type="domain" description="Solute-binding protein family 5" evidence="5">
    <location>
        <begin position="84"/>
        <end position="442"/>
    </location>
</feature>
<dbReference type="GO" id="GO:0015833">
    <property type="term" value="P:peptide transport"/>
    <property type="evidence" value="ECO:0007669"/>
    <property type="project" value="TreeGrafter"/>
</dbReference>
<keyword evidence="9" id="KW-1185">Reference proteome</keyword>
<dbReference type="PROSITE" id="PS01040">
    <property type="entry name" value="SBP_BACTERIAL_5"/>
    <property type="match status" value="1"/>
</dbReference>
<accession>A0A0K9YIM4</accession>
<evidence type="ECO:0000256" key="3">
    <source>
        <dbReference type="ARBA" id="ARBA00022729"/>
    </source>
</evidence>
<feature type="chain" id="PRO_5005533268" evidence="4">
    <location>
        <begin position="22"/>
        <end position="536"/>
    </location>
</feature>
<dbReference type="Proteomes" id="UP000319578">
    <property type="component" value="Unassembled WGS sequence"/>
</dbReference>
<evidence type="ECO:0000256" key="2">
    <source>
        <dbReference type="ARBA" id="ARBA00005695"/>
    </source>
</evidence>
<reference evidence="8" key="1">
    <citation type="submission" date="2015-07" db="EMBL/GenBank/DDBJ databases">
        <title>Genome sequencing project for genomic taxonomy and phylogenomics of Bacillus-like bacteria.</title>
        <authorList>
            <person name="Liu B."/>
            <person name="Wang J."/>
            <person name="Zhu Y."/>
            <person name="Liu G."/>
            <person name="Chen Q."/>
            <person name="Chen Z."/>
            <person name="Lan J."/>
            <person name="Che J."/>
            <person name="Ge C."/>
            <person name="Shi H."/>
            <person name="Pan Z."/>
            <person name="Liu X."/>
        </authorList>
    </citation>
    <scope>NUCLEOTIDE SEQUENCE [LARGE SCALE GENOMIC DNA]</scope>
    <source>
        <strain evidence="8">DSM 9887</strain>
    </source>
</reference>
<dbReference type="STRING" id="54915.ADS79_31620"/>
<sequence>MKKHWWLKGALSVLLATTVVAAGCSSQSSTNPGQTGTEAPKGGNTLVISALVDPDTLDLHKSTWVTAANSIIYEPLITRDLEGKISPGLAEKYEVSEDGKVWTFTLRKGLKFHSGEPVTGEAVKQSFDRLLEVSPVKSIVGPVEKVEATDELTFKVYFSSPFAPFLSVVVSGMISPVDAKKAKELGDGFGDNPSGTGPVIFEKRERGASLTYKKNPDYNWGPEYAQNKGPLHVDNITFRFLKDDDTRMMEFKKGTIHILNDVPANSVAELQSLPGVEINKTMDIGHKYIAFNNQHPLFSDVRLRKAIALSVDRDPLVQVALNGFGKPVYGPLPSTIWGYSEKIENEAKQMYTRDLDQARKLMAEAGWTDTNGDGLVDKDGKPLSVEIMVSPEPAYQRAAQILQSQLKEAGIDLKITVQEIATIKDRMKKKSFDMALMYFGWYDADILYLIFEKSNSANRMSFNTPELDDLLNKGRAAMNEEERLKIYEEAQKILINEEPWVPLWVNETVTATRGIKGVIMNPYTQGMILSDVTIDK</sequence>
<reference evidence="7" key="2">
    <citation type="submission" date="2015-07" db="EMBL/GenBank/DDBJ databases">
        <title>MeaNS - Measles Nucleotide Surveillance Program.</title>
        <authorList>
            <person name="Tran T."/>
            <person name="Druce J."/>
        </authorList>
    </citation>
    <scope>NUCLEOTIDE SEQUENCE</scope>
    <source>
        <strain evidence="7">DSM 9887</strain>
    </source>
</reference>
<comment type="similarity">
    <text evidence="2">Belongs to the bacterial solute-binding protein 5 family.</text>
</comment>
<dbReference type="PANTHER" id="PTHR30290">
    <property type="entry name" value="PERIPLASMIC BINDING COMPONENT OF ABC TRANSPORTER"/>
    <property type="match status" value="1"/>
</dbReference>
<proteinExistence type="inferred from homology"/>
<dbReference type="AlphaFoldDB" id="A0A0K9YIM4"/>
<dbReference type="GO" id="GO:0043190">
    <property type="term" value="C:ATP-binding cassette (ABC) transporter complex"/>
    <property type="evidence" value="ECO:0007669"/>
    <property type="project" value="InterPro"/>
</dbReference>
<dbReference type="EMBL" id="BJON01000010">
    <property type="protein sequence ID" value="GED69023.1"/>
    <property type="molecule type" value="Genomic_DNA"/>
</dbReference>
<keyword evidence="3 4" id="KW-0732">Signal</keyword>
<organism evidence="7 8">
    <name type="scientific">Brevibacillus reuszeri</name>
    <dbReference type="NCBI Taxonomy" id="54915"/>
    <lineage>
        <taxon>Bacteria</taxon>
        <taxon>Bacillati</taxon>
        <taxon>Bacillota</taxon>
        <taxon>Bacilli</taxon>
        <taxon>Bacillales</taxon>
        <taxon>Paenibacillaceae</taxon>
        <taxon>Brevibacillus</taxon>
    </lineage>
</organism>
<evidence type="ECO:0000313" key="6">
    <source>
        <dbReference type="EMBL" id="GED69023.1"/>
    </source>
</evidence>
<evidence type="ECO:0000313" key="9">
    <source>
        <dbReference type="Proteomes" id="UP000319578"/>
    </source>
</evidence>
<dbReference type="GO" id="GO:1904680">
    <property type="term" value="F:peptide transmembrane transporter activity"/>
    <property type="evidence" value="ECO:0007669"/>
    <property type="project" value="TreeGrafter"/>
</dbReference>
<dbReference type="PROSITE" id="PS51257">
    <property type="entry name" value="PROKAR_LIPOPROTEIN"/>
    <property type="match status" value="1"/>
</dbReference>
<dbReference type="Gene3D" id="3.40.190.10">
    <property type="entry name" value="Periplasmic binding protein-like II"/>
    <property type="match status" value="1"/>
</dbReference>
<name>A0A0K9YIM4_9BACL</name>
<evidence type="ECO:0000256" key="4">
    <source>
        <dbReference type="SAM" id="SignalP"/>
    </source>
</evidence>
<comment type="subcellular location">
    <subcellularLocation>
        <location evidence="1">Cell membrane</location>
        <topology evidence="1">Lipid-anchor</topology>
    </subcellularLocation>
</comment>
<dbReference type="Gene3D" id="3.90.76.10">
    <property type="entry name" value="Dipeptide-binding Protein, Domain 1"/>
    <property type="match status" value="1"/>
</dbReference>
<dbReference type="SUPFAM" id="SSF53850">
    <property type="entry name" value="Periplasmic binding protein-like II"/>
    <property type="match status" value="1"/>
</dbReference>
<dbReference type="Pfam" id="PF00496">
    <property type="entry name" value="SBP_bac_5"/>
    <property type="match status" value="1"/>
</dbReference>
<dbReference type="PIRSF" id="PIRSF002741">
    <property type="entry name" value="MppA"/>
    <property type="match status" value="1"/>
</dbReference>
<evidence type="ECO:0000256" key="1">
    <source>
        <dbReference type="ARBA" id="ARBA00004193"/>
    </source>
</evidence>
<dbReference type="CDD" id="cd08492">
    <property type="entry name" value="PBP2_NikA_DppA_OppA_like_15"/>
    <property type="match status" value="1"/>
</dbReference>
<protein>
    <submittedName>
        <fullName evidence="7">Peptide ABC transporter substrate-binding protein</fullName>
    </submittedName>
</protein>
<dbReference type="InterPro" id="IPR000914">
    <property type="entry name" value="SBP_5_dom"/>
</dbReference>
<comment type="caution">
    <text evidence="7">The sequence shown here is derived from an EMBL/GenBank/DDBJ whole genome shotgun (WGS) entry which is preliminary data.</text>
</comment>
<dbReference type="OrthoDB" id="9796817at2"/>
<evidence type="ECO:0000313" key="8">
    <source>
        <dbReference type="Proteomes" id="UP000036834"/>
    </source>
</evidence>
<dbReference type="PATRIC" id="fig|54915.3.peg.417"/>
<dbReference type="InterPro" id="IPR030678">
    <property type="entry name" value="Peptide/Ni-bd"/>
</dbReference>
<dbReference type="Gene3D" id="3.10.105.10">
    <property type="entry name" value="Dipeptide-binding Protein, Domain 3"/>
    <property type="match status" value="1"/>
</dbReference>
<dbReference type="Proteomes" id="UP000036834">
    <property type="component" value="Unassembled WGS sequence"/>
</dbReference>
<reference evidence="6 9" key="3">
    <citation type="submission" date="2019-06" db="EMBL/GenBank/DDBJ databases">
        <title>Whole genome shotgun sequence of Brevibacillus reuszeri NBRC 15719.</title>
        <authorList>
            <person name="Hosoyama A."/>
            <person name="Uohara A."/>
            <person name="Ohji S."/>
            <person name="Ichikawa N."/>
        </authorList>
    </citation>
    <scope>NUCLEOTIDE SEQUENCE [LARGE SCALE GENOMIC DNA]</scope>
    <source>
        <strain evidence="6 9">NBRC 15719</strain>
    </source>
</reference>
<dbReference type="InterPro" id="IPR039424">
    <property type="entry name" value="SBP_5"/>
</dbReference>
<dbReference type="EMBL" id="LGIQ01000017">
    <property type="protein sequence ID" value="KNB68529.1"/>
    <property type="molecule type" value="Genomic_DNA"/>
</dbReference>
<evidence type="ECO:0000259" key="5">
    <source>
        <dbReference type="Pfam" id="PF00496"/>
    </source>
</evidence>
<feature type="signal peptide" evidence="4">
    <location>
        <begin position="1"/>
        <end position="21"/>
    </location>
</feature>
<evidence type="ECO:0000313" key="7">
    <source>
        <dbReference type="EMBL" id="KNB68529.1"/>
    </source>
</evidence>